<feature type="non-terminal residue" evidence="2">
    <location>
        <position position="1"/>
    </location>
</feature>
<evidence type="ECO:0000313" key="3">
    <source>
        <dbReference type="Proteomes" id="UP000799764"/>
    </source>
</evidence>
<accession>A0A9P4P6C6</accession>
<evidence type="ECO:0000256" key="1">
    <source>
        <dbReference type="SAM" id="Phobius"/>
    </source>
</evidence>
<keyword evidence="1" id="KW-1133">Transmembrane helix</keyword>
<keyword evidence="1" id="KW-0472">Membrane</keyword>
<dbReference type="AlphaFoldDB" id="A0A9P4P6C6"/>
<keyword evidence="3" id="KW-1185">Reference proteome</keyword>
<evidence type="ECO:0000313" key="2">
    <source>
        <dbReference type="EMBL" id="KAF2438195.1"/>
    </source>
</evidence>
<organism evidence="2 3">
    <name type="scientific">Karstenula rhodostoma CBS 690.94</name>
    <dbReference type="NCBI Taxonomy" id="1392251"/>
    <lineage>
        <taxon>Eukaryota</taxon>
        <taxon>Fungi</taxon>
        <taxon>Dikarya</taxon>
        <taxon>Ascomycota</taxon>
        <taxon>Pezizomycotina</taxon>
        <taxon>Dothideomycetes</taxon>
        <taxon>Pleosporomycetidae</taxon>
        <taxon>Pleosporales</taxon>
        <taxon>Massarineae</taxon>
        <taxon>Didymosphaeriaceae</taxon>
        <taxon>Karstenula</taxon>
    </lineage>
</organism>
<dbReference type="Proteomes" id="UP000799764">
    <property type="component" value="Unassembled WGS sequence"/>
</dbReference>
<sequence length="71" mass="8355">QTKSQRTRSWPILAIRALSIAMMLIQLTWLWYLRTEAIHDAGGIDRDTEWNFGQILAVATWLPVLMEFVYF</sequence>
<proteinExistence type="predicted"/>
<dbReference type="EMBL" id="MU001513">
    <property type="protein sequence ID" value="KAF2438195.1"/>
    <property type="molecule type" value="Genomic_DNA"/>
</dbReference>
<name>A0A9P4P6C6_9PLEO</name>
<feature type="transmembrane region" description="Helical" evidence="1">
    <location>
        <begin position="52"/>
        <end position="70"/>
    </location>
</feature>
<feature type="non-terminal residue" evidence="2">
    <location>
        <position position="71"/>
    </location>
</feature>
<protein>
    <submittedName>
        <fullName evidence="2">Uncharacterized protein</fullName>
    </submittedName>
</protein>
<gene>
    <name evidence="2" type="ORF">P171DRAFT_336316</name>
</gene>
<feature type="transmembrane region" description="Helical" evidence="1">
    <location>
        <begin position="12"/>
        <end position="32"/>
    </location>
</feature>
<dbReference type="OrthoDB" id="4582561at2759"/>
<reference evidence="2" key="1">
    <citation type="journal article" date="2020" name="Stud. Mycol.">
        <title>101 Dothideomycetes genomes: a test case for predicting lifestyles and emergence of pathogens.</title>
        <authorList>
            <person name="Haridas S."/>
            <person name="Albert R."/>
            <person name="Binder M."/>
            <person name="Bloem J."/>
            <person name="Labutti K."/>
            <person name="Salamov A."/>
            <person name="Andreopoulos B."/>
            <person name="Baker S."/>
            <person name="Barry K."/>
            <person name="Bills G."/>
            <person name="Bluhm B."/>
            <person name="Cannon C."/>
            <person name="Castanera R."/>
            <person name="Culley D."/>
            <person name="Daum C."/>
            <person name="Ezra D."/>
            <person name="Gonzalez J."/>
            <person name="Henrissat B."/>
            <person name="Kuo A."/>
            <person name="Liang C."/>
            <person name="Lipzen A."/>
            <person name="Lutzoni F."/>
            <person name="Magnuson J."/>
            <person name="Mondo S."/>
            <person name="Nolan M."/>
            <person name="Ohm R."/>
            <person name="Pangilinan J."/>
            <person name="Park H.-J."/>
            <person name="Ramirez L."/>
            <person name="Alfaro M."/>
            <person name="Sun H."/>
            <person name="Tritt A."/>
            <person name="Yoshinaga Y."/>
            <person name="Zwiers L.-H."/>
            <person name="Turgeon B."/>
            <person name="Goodwin S."/>
            <person name="Spatafora J."/>
            <person name="Crous P."/>
            <person name="Grigoriev I."/>
        </authorList>
    </citation>
    <scope>NUCLEOTIDE SEQUENCE</scope>
    <source>
        <strain evidence="2">CBS 690.94</strain>
    </source>
</reference>
<comment type="caution">
    <text evidence="2">The sequence shown here is derived from an EMBL/GenBank/DDBJ whole genome shotgun (WGS) entry which is preliminary data.</text>
</comment>
<keyword evidence="1" id="KW-0812">Transmembrane</keyword>